<dbReference type="Pfam" id="PF13639">
    <property type="entry name" value="zf-RING_2"/>
    <property type="match status" value="1"/>
</dbReference>
<dbReference type="InterPro" id="IPR001841">
    <property type="entry name" value="Znf_RING"/>
</dbReference>
<dbReference type="PANTHER" id="PTHR31472:SF13">
    <property type="entry name" value="OB DOMAIN-CONTAINING PROTEIN"/>
    <property type="match status" value="1"/>
</dbReference>
<proteinExistence type="predicted"/>
<dbReference type="SUPFAM" id="SSF55718">
    <property type="entry name" value="SCP-like"/>
    <property type="match status" value="1"/>
</dbReference>
<evidence type="ECO:0000256" key="2">
    <source>
        <dbReference type="SAM" id="MobiDB-lite"/>
    </source>
</evidence>
<reference evidence="4" key="1">
    <citation type="submission" date="2023-05" db="EMBL/GenBank/DDBJ databases">
        <authorList>
            <person name="Huff M."/>
        </authorList>
    </citation>
    <scope>NUCLEOTIDE SEQUENCE</scope>
</reference>
<feature type="compositionally biased region" description="Low complexity" evidence="2">
    <location>
        <begin position="15"/>
        <end position="30"/>
    </location>
</feature>
<evidence type="ECO:0000259" key="3">
    <source>
        <dbReference type="PROSITE" id="PS50089"/>
    </source>
</evidence>
<evidence type="ECO:0000256" key="1">
    <source>
        <dbReference type="PROSITE-ProRule" id="PRU00175"/>
    </source>
</evidence>
<sequence>MATEGPSKSTEQSPSASASASASAAANSNSSGLRKPVFVKVDSLKPGTNGHTLIVKVLNSNTVLSKKPRNAMSFRGSQNQNTRIAECLIGDETGTILFTARNNQVKACLLFISRQSSVSCIGVFRSVSSNARRGPYEDGKTDATISFNDDNFVKVDSGKMNPQFAFMRGAMKIKGSMNAAQKFTPDIFSKPSKITVFNAAKVTNSSLDRSPADYEVSGEVEQAIKNGDTAAAKKLLSQTAVFNQTEIAFSLMDHRASLDCKKLQGETTSDCTPATLQYKKVCNWTPGMQHPPPRGIRKNWILPPGVHRVAGPLQNCFGRAYLLEWKGVWQVAHESDKDSHDLFLADLLPQERWSKRWIMPSDLMWKNSIFWTFASSDSLAQTSSRRNPSSSANLKMVKDSLSSTTFGNIQHRLPENCDMSCAVCLNQLRKKSQVWELRNCRHVFHKHCLEKWLSYDGCRLTCPLCRVSLQPTPLPEPPHWAVERMLYLFGDDLLP</sequence>
<dbReference type="InterPro" id="IPR013083">
    <property type="entry name" value="Znf_RING/FYVE/PHD"/>
</dbReference>
<gene>
    <name evidence="4" type="ORF">FPE_LOCUS2599</name>
</gene>
<dbReference type="InterPro" id="IPR048970">
    <property type="entry name" value="OB_Ssb-like"/>
</dbReference>
<dbReference type="EMBL" id="OU503036">
    <property type="protein sequence ID" value="CAI9755168.1"/>
    <property type="molecule type" value="Genomic_DNA"/>
</dbReference>
<dbReference type="Pfam" id="PF02036">
    <property type="entry name" value="SCP2"/>
    <property type="match status" value="1"/>
</dbReference>
<dbReference type="InterPro" id="IPR036527">
    <property type="entry name" value="SCP2_sterol-bd_dom_sf"/>
</dbReference>
<keyword evidence="1" id="KW-0862">Zinc</keyword>
<dbReference type="PANTHER" id="PTHR31472">
    <property type="entry name" value="OS05G0244600 PROTEIN"/>
    <property type="match status" value="1"/>
</dbReference>
<dbReference type="SUPFAM" id="SSF50249">
    <property type="entry name" value="Nucleic acid-binding proteins"/>
    <property type="match status" value="1"/>
</dbReference>
<dbReference type="Gene3D" id="3.30.40.10">
    <property type="entry name" value="Zinc/RING finger domain, C3HC4 (zinc finger)"/>
    <property type="match status" value="1"/>
</dbReference>
<evidence type="ECO:0000313" key="5">
    <source>
        <dbReference type="Proteomes" id="UP000834106"/>
    </source>
</evidence>
<feature type="compositionally biased region" description="Polar residues" evidence="2">
    <location>
        <begin position="1"/>
        <end position="14"/>
    </location>
</feature>
<dbReference type="Proteomes" id="UP000834106">
    <property type="component" value="Chromosome 1"/>
</dbReference>
<keyword evidence="1" id="KW-0863">Zinc-finger</keyword>
<keyword evidence="5" id="KW-1185">Reference proteome</keyword>
<dbReference type="InterPro" id="IPR003033">
    <property type="entry name" value="SCP2_sterol-bd_dom"/>
</dbReference>
<protein>
    <recommendedName>
        <fullName evidence="3">RING-type domain-containing protein</fullName>
    </recommendedName>
</protein>
<accession>A0AAD1YQ11</accession>
<dbReference type="Gene3D" id="2.40.50.140">
    <property type="entry name" value="Nucleic acid-binding proteins"/>
    <property type="match status" value="1"/>
</dbReference>
<evidence type="ECO:0000313" key="4">
    <source>
        <dbReference type="EMBL" id="CAI9755168.1"/>
    </source>
</evidence>
<organism evidence="4 5">
    <name type="scientific">Fraxinus pennsylvanica</name>
    <dbReference type="NCBI Taxonomy" id="56036"/>
    <lineage>
        <taxon>Eukaryota</taxon>
        <taxon>Viridiplantae</taxon>
        <taxon>Streptophyta</taxon>
        <taxon>Embryophyta</taxon>
        <taxon>Tracheophyta</taxon>
        <taxon>Spermatophyta</taxon>
        <taxon>Magnoliopsida</taxon>
        <taxon>eudicotyledons</taxon>
        <taxon>Gunneridae</taxon>
        <taxon>Pentapetalae</taxon>
        <taxon>asterids</taxon>
        <taxon>lamiids</taxon>
        <taxon>Lamiales</taxon>
        <taxon>Oleaceae</taxon>
        <taxon>Oleeae</taxon>
        <taxon>Fraxinus</taxon>
    </lineage>
</organism>
<dbReference type="SMART" id="SM00184">
    <property type="entry name" value="RING"/>
    <property type="match status" value="1"/>
</dbReference>
<dbReference type="InterPro" id="IPR012340">
    <property type="entry name" value="NA-bd_OB-fold"/>
</dbReference>
<name>A0AAD1YQ11_9LAMI</name>
<keyword evidence="1" id="KW-0479">Metal-binding</keyword>
<dbReference type="SUPFAM" id="SSF57850">
    <property type="entry name" value="RING/U-box"/>
    <property type="match status" value="1"/>
</dbReference>
<feature type="domain" description="RING-type" evidence="3">
    <location>
        <begin position="421"/>
        <end position="466"/>
    </location>
</feature>
<dbReference type="PROSITE" id="PS50089">
    <property type="entry name" value="ZF_RING_2"/>
    <property type="match status" value="1"/>
</dbReference>
<dbReference type="Pfam" id="PF21473">
    <property type="entry name" value="OB_Ssb-like"/>
    <property type="match status" value="1"/>
</dbReference>
<dbReference type="GO" id="GO:0008270">
    <property type="term" value="F:zinc ion binding"/>
    <property type="evidence" value="ECO:0007669"/>
    <property type="project" value="UniProtKB-KW"/>
</dbReference>
<dbReference type="Gene3D" id="3.30.1050.10">
    <property type="entry name" value="SCP2 sterol-binding domain"/>
    <property type="match status" value="1"/>
</dbReference>
<feature type="region of interest" description="Disordered" evidence="2">
    <location>
        <begin position="1"/>
        <end position="30"/>
    </location>
</feature>
<dbReference type="AlphaFoldDB" id="A0AAD1YQ11"/>